<dbReference type="EMBL" id="LJSK01000753">
    <property type="protein sequence ID" value="KPI82564.1"/>
    <property type="molecule type" value="Genomic_DNA"/>
</dbReference>
<name>A0A0N1PBR3_LEPSE</name>
<comment type="caution">
    <text evidence="1">The sequence shown here is derived from an EMBL/GenBank/DDBJ whole genome shotgun (WGS) entry which is preliminary data.</text>
</comment>
<evidence type="ECO:0000313" key="1">
    <source>
        <dbReference type="EMBL" id="KPI82564.1"/>
    </source>
</evidence>
<protein>
    <submittedName>
        <fullName evidence="1">Uncharacterized protein</fullName>
    </submittedName>
</protein>
<dbReference type="VEuPathDB" id="TriTrypDB:Lsey_0754_0010"/>
<gene>
    <name evidence="1" type="ORF">ABL78_8426</name>
</gene>
<sequence length="113" mass="11770">MLGGTIEAPSTCAAPASRDIWEGEIVAETGVDIGIAADCPLAAITIGCTGVTELRMPLSAFCFRPKRSRLSSASFTISGMPSQLGKGHVLCSALTARSAAPSSWKRMNAMLRI</sequence>
<dbReference type="AlphaFoldDB" id="A0A0N1PBR3"/>
<dbReference type="Proteomes" id="UP000038009">
    <property type="component" value="Unassembled WGS sequence"/>
</dbReference>
<organism evidence="1 2">
    <name type="scientific">Leptomonas seymouri</name>
    <dbReference type="NCBI Taxonomy" id="5684"/>
    <lineage>
        <taxon>Eukaryota</taxon>
        <taxon>Discoba</taxon>
        <taxon>Euglenozoa</taxon>
        <taxon>Kinetoplastea</taxon>
        <taxon>Metakinetoplastina</taxon>
        <taxon>Trypanosomatida</taxon>
        <taxon>Trypanosomatidae</taxon>
        <taxon>Leishmaniinae</taxon>
        <taxon>Leptomonas</taxon>
    </lineage>
</organism>
<accession>A0A0N1PBR3</accession>
<reference evidence="1 2" key="1">
    <citation type="journal article" date="2015" name="PLoS Pathog.">
        <title>Leptomonas seymouri: Adaptations to the Dixenous Life Cycle Analyzed by Genome Sequencing, Transcriptome Profiling and Co-infection with Leishmania donovani.</title>
        <authorList>
            <person name="Kraeva N."/>
            <person name="Butenko A."/>
            <person name="Hlavacova J."/>
            <person name="Kostygov A."/>
            <person name="Myskova J."/>
            <person name="Grybchuk D."/>
            <person name="Lestinova T."/>
            <person name="Votypka J."/>
            <person name="Volf P."/>
            <person name="Opperdoes F."/>
            <person name="Flegontov P."/>
            <person name="Lukes J."/>
            <person name="Yurchenko V."/>
        </authorList>
    </citation>
    <scope>NUCLEOTIDE SEQUENCE [LARGE SCALE GENOMIC DNA]</scope>
    <source>
        <strain evidence="1 2">ATCC 30220</strain>
    </source>
</reference>
<evidence type="ECO:0000313" key="2">
    <source>
        <dbReference type="Proteomes" id="UP000038009"/>
    </source>
</evidence>
<keyword evidence="2" id="KW-1185">Reference proteome</keyword>
<proteinExistence type="predicted"/>